<feature type="compositionally biased region" description="Gly residues" evidence="1">
    <location>
        <begin position="201"/>
        <end position="213"/>
    </location>
</feature>
<keyword evidence="6" id="KW-1185">Reference proteome</keyword>
<dbReference type="Pfam" id="PF24866">
    <property type="entry name" value="DUF7732"/>
    <property type="match status" value="2"/>
</dbReference>
<evidence type="ECO:0000313" key="5">
    <source>
        <dbReference type="EMBL" id="RPB25158.1"/>
    </source>
</evidence>
<dbReference type="InterPro" id="IPR056634">
    <property type="entry name" value="DUF7732"/>
</dbReference>
<keyword evidence="2" id="KW-0812">Transmembrane</keyword>
<feature type="compositionally biased region" description="Low complexity" evidence="1">
    <location>
        <begin position="156"/>
        <end position="170"/>
    </location>
</feature>
<feature type="transmembrane region" description="Helical" evidence="2">
    <location>
        <begin position="279"/>
        <end position="303"/>
    </location>
</feature>
<feature type="signal peptide" evidence="3">
    <location>
        <begin position="1"/>
        <end position="20"/>
    </location>
</feature>
<accession>A0A3N4LU08</accession>
<dbReference type="STRING" id="1051890.A0A3N4LU08"/>
<dbReference type="OrthoDB" id="5425547at2759"/>
<evidence type="ECO:0000256" key="2">
    <source>
        <dbReference type="SAM" id="Phobius"/>
    </source>
</evidence>
<feature type="domain" description="DUF7732" evidence="4">
    <location>
        <begin position="257"/>
        <end position="315"/>
    </location>
</feature>
<evidence type="ECO:0000313" key="6">
    <source>
        <dbReference type="Proteomes" id="UP000267821"/>
    </source>
</evidence>
<keyword evidence="2" id="KW-1133">Transmembrane helix</keyword>
<keyword evidence="3" id="KW-0732">Signal</keyword>
<name>A0A3N4LU08_9PEZI</name>
<evidence type="ECO:0000256" key="3">
    <source>
        <dbReference type="SAM" id="SignalP"/>
    </source>
</evidence>
<dbReference type="PANTHER" id="PTHR42091">
    <property type="entry name" value="CONSERVED GLYCINE-RICH PROTEIN (AFU_ORTHOLOGUE AFUA_7G02440)"/>
    <property type="match status" value="1"/>
</dbReference>
<proteinExistence type="predicted"/>
<reference evidence="5 6" key="1">
    <citation type="journal article" date="2018" name="Nat. Ecol. Evol.">
        <title>Pezizomycetes genomes reveal the molecular basis of ectomycorrhizal truffle lifestyle.</title>
        <authorList>
            <person name="Murat C."/>
            <person name="Payen T."/>
            <person name="Noel B."/>
            <person name="Kuo A."/>
            <person name="Morin E."/>
            <person name="Chen J."/>
            <person name="Kohler A."/>
            <person name="Krizsan K."/>
            <person name="Balestrini R."/>
            <person name="Da Silva C."/>
            <person name="Montanini B."/>
            <person name="Hainaut M."/>
            <person name="Levati E."/>
            <person name="Barry K.W."/>
            <person name="Belfiori B."/>
            <person name="Cichocki N."/>
            <person name="Clum A."/>
            <person name="Dockter R.B."/>
            <person name="Fauchery L."/>
            <person name="Guy J."/>
            <person name="Iotti M."/>
            <person name="Le Tacon F."/>
            <person name="Lindquist E.A."/>
            <person name="Lipzen A."/>
            <person name="Malagnac F."/>
            <person name="Mello A."/>
            <person name="Molinier V."/>
            <person name="Miyauchi S."/>
            <person name="Poulain J."/>
            <person name="Riccioni C."/>
            <person name="Rubini A."/>
            <person name="Sitrit Y."/>
            <person name="Splivallo R."/>
            <person name="Traeger S."/>
            <person name="Wang M."/>
            <person name="Zifcakova L."/>
            <person name="Wipf D."/>
            <person name="Zambonelli A."/>
            <person name="Paolocci F."/>
            <person name="Nowrousian M."/>
            <person name="Ottonello S."/>
            <person name="Baldrian P."/>
            <person name="Spatafora J.W."/>
            <person name="Henrissat B."/>
            <person name="Nagy L.G."/>
            <person name="Aury J.M."/>
            <person name="Wincker P."/>
            <person name="Grigoriev I.V."/>
            <person name="Bonfante P."/>
            <person name="Martin F.M."/>
        </authorList>
    </citation>
    <scope>NUCLEOTIDE SEQUENCE [LARGE SCALE GENOMIC DNA]</scope>
    <source>
        <strain evidence="5 6">ATCC MYA-4762</strain>
    </source>
</reference>
<evidence type="ECO:0000256" key="1">
    <source>
        <dbReference type="SAM" id="MobiDB-lite"/>
    </source>
</evidence>
<dbReference type="EMBL" id="ML121539">
    <property type="protein sequence ID" value="RPB25158.1"/>
    <property type="molecule type" value="Genomic_DNA"/>
</dbReference>
<feature type="transmembrane region" description="Helical" evidence="2">
    <location>
        <begin position="431"/>
        <end position="449"/>
    </location>
</feature>
<evidence type="ECO:0000259" key="4">
    <source>
        <dbReference type="Pfam" id="PF24866"/>
    </source>
</evidence>
<dbReference type="InParanoid" id="A0A3N4LU08"/>
<dbReference type="AlphaFoldDB" id="A0A3N4LU08"/>
<feature type="domain" description="DUF7732" evidence="4">
    <location>
        <begin position="342"/>
        <end position="407"/>
    </location>
</feature>
<feature type="chain" id="PRO_5018046417" description="DUF7732 domain-containing protein" evidence="3">
    <location>
        <begin position="21"/>
        <end position="450"/>
    </location>
</feature>
<protein>
    <recommendedName>
        <fullName evidence="4">DUF7732 domain-containing protein</fullName>
    </recommendedName>
</protein>
<feature type="compositionally biased region" description="Low complexity" evidence="1">
    <location>
        <begin position="220"/>
        <end position="236"/>
    </location>
</feature>
<sequence length="450" mass="47512">MKDLLPLFLGLLGLAVHTSAYPQAYSEDLNLQQIGDEPRQIQLPSFPNPELLEDVRNEHIDVIANPEDELPAWKKDYYAALDTLDDDLTITRRAEPVEIKVLVDSRLVKRKGGGAGEKPKDSGTKWYKPWRKPSPPSSGTITSSPKQRSDTKDSGSSKGSGQKSWQKDSSPPSYDNSRYDNAYGNNNNGWSYNPPIYPRKGGGAGGGHGGRFSGGKKTTGGKTTSGSKKPSPGTTKDSNAGGLSKGGTGPPPKYTKYYSGGVKTPYTAGKKSPGGLSPVALPLALAGGLFAGMWLGSVLMYAWNHPLNYFNPPTAPTMNIPYQNSTTNGTVTDMMYEIAPGMNVTLPVKCLCAENAVCGCDEVTDPDYAKNVLADAAKDGGKGDTARLAVDDGKLVLVVNGTLPNGTTADGGDQYDSGGPRLQVVRGVVRALMMAWVGLLVGGAVLGGLV</sequence>
<feature type="region of interest" description="Disordered" evidence="1">
    <location>
        <begin position="110"/>
        <end position="181"/>
    </location>
</feature>
<dbReference type="Proteomes" id="UP000267821">
    <property type="component" value="Unassembled WGS sequence"/>
</dbReference>
<feature type="region of interest" description="Disordered" evidence="1">
    <location>
        <begin position="201"/>
        <end position="256"/>
    </location>
</feature>
<dbReference type="PANTHER" id="PTHR42091:SF1">
    <property type="entry name" value="CONSERVED GLYCINE-RICH PROTEIN (AFU_ORTHOLOGUE AFUA_7G02440)"/>
    <property type="match status" value="1"/>
</dbReference>
<keyword evidence="2" id="KW-0472">Membrane</keyword>
<gene>
    <name evidence="5" type="ORF">L211DRAFT_848499</name>
</gene>
<organism evidence="5 6">
    <name type="scientific">Terfezia boudieri ATCC MYA-4762</name>
    <dbReference type="NCBI Taxonomy" id="1051890"/>
    <lineage>
        <taxon>Eukaryota</taxon>
        <taxon>Fungi</taxon>
        <taxon>Dikarya</taxon>
        <taxon>Ascomycota</taxon>
        <taxon>Pezizomycotina</taxon>
        <taxon>Pezizomycetes</taxon>
        <taxon>Pezizales</taxon>
        <taxon>Pezizaceae</taxon>
        <taxon>Terfezia</taxon>
    </lineage>
</organism>